<comment type="similarity">
    <text evidence="1">Belongs to the OAF family.</text>
</comment>
<dbReference type="Pfam" id="PF14941">
    <property type="entry name" value="OAF_N"/>
    <property type="match status" value="1"/>
</dbReference>
<evidence type="ECO:0000256" key="2">
    <source>
        <dbReference type="SAM" id="SignalP"/>
    </source>
</evidence>
<dbReference type="AlphaFoldDB" id="A0A4D5RCJ2"/>
<feature type="domain" description="Out at first C-terminal" evidence="4">
    <location>
        <begin position="203"/>
        <end position="260"/>
    </location>
</feature>
<dbReference type="InterPro" id="IPR053894">
    <property type="entry name" value="OAF_N"/>
</dbReference>
<dbReference type="InterPro" id="IPR026315">
    <property type="entry name" value="Oaf"/>
</dbReference>
<evidence type="ECO:0000259" key="3">
    <source>
        <dbReference type="Pfam" id="PF14941"/>
    </source>
</evidence>
<organism evidence="5">
    <name type="scientific">Ixodes scapularis</name>
    <name type="common">Black-legged tick</name>
    <name type="synonym">Deer tick</name>
    <dbReference type="NCBI Taxonomy" id="6945"/>
    <lineage>
        <taxon>Eukaryota</taxon>
        <taxon>Metazoa</taxon>
        <taxon>Ecdysozoa</taxon>
        <taxon>Arthropoda</taxon>
        <taxon>Chelicerata</taxon>
        <taxon>Arachnida</taxon>
        <taxon>Acari</taxon>
        <taxon>Parasitiformes</taxon>
        <taxon>Ixodida</taxon>
        <taxon>Ixodoidea</taxon>
        <taxon>Ixodidae</taxon>
        <taxon>Ixodinae</taxon>
        <taxon>Ixodes</taxon>
    </lineage>
</organism>
<feature type="domain" description="Out at first protein BRICHOS-like" evidence="3">
    <location>
        <begin position="20"/>
        <end position="169"/>
    </location>
</feature>
<name>A0A4D5RCJ2_IXOSC</name>
<dbReference type="VEuPathDB" id="VectorBase:ISCP_030209"/>
<dbReference type="RefSeq" id="XP_029836597.1">
    <property type="nucleotide sequence ID" value="XM_029980737.4"/>
</dbReference>
<dbReference type="VEuPathDB" id="VectorBase:ISCW005237"/>
<dbReference type="KEGG" id="isc:8050964"/>
<proteinExistence type="inferred from homology"/>
<dbReference type="VEuPathDB" id="VectorBase:ISCI005237"/>
<dbReference type="OrthoDB" id="5947176at2759"/>
<reference evidence="5" key="1">
    <citation type="submission" date="2019-04" db="EMBL/GenBank/DDBJ databases">
        <title>An insight into the mialome of Ixodes scapularis.</title>
        <authorList>
            <person name="Ribeiro J.M."/>
            <person name="Mather T.N."/>
            <person name="Karim S."/>
        </authorList>
    </citation>
    <scope>NUCLEOTIDE SEQUENCE</scope>
</reference>
<evidence type="ECO:0000313" key="5">
    <source>
        <dbReference type="EMBL" id="MOY34177.1"/>
    </source>
</evidence>
<dbReference type="PANTHER" id="PTHR13423:SF2">
    <property type="entry name" value="OUT AT FIRST PROTEIN HOMOLOG"/>
    <property type="match status" value="1"/>
</dbReference>
<dbReference type="PANTHER" id="PTHR13423">
    <property type="entry name" value="OUT AT FIRST"/>
    <property type="match status" value="1"/>
</dbReference>
<sequence>MCKVNLVLCLCHVLVRISLSQLVINVRNHGGDVLRESLVANTSDETITLEFHKSEGTHVTQFIDFKMEVQVFRVLILGEEEQGQNLYQVVCFVTRFNKVNFIPVDAMSKLRQRNPLAVREPEEERGREQLGMDLSVDLSRAEVISPHLAPLCREAPHSTFAREADLRAWASARASSRDLVLLPGAVQPAGAVVPCGTKPQLARDAPCGCRLDVCVAWFPCGLKWCRDAGRASSFRCGIRTCRKCHQFLYPVRTRSLCLWE</sequence>
<evidence type="ECO:0000259" key="4">
    <source>
        <dbReference type="Pfam" id="PF22873"/>
    </source>
</evidence>
<feature type="chain" id="PRO_5020030270" evidence="2">
    <location>
        <begin position="21"/>
        <end position="260"/>
    </location>
</feature>
<dbReference type="EMBL" id="GHJT01000206">
    <property type="protein sequence ID" value="MOY34177.1"/>
    <property type="molecule type" value="Transcribed_RNA"/>
</dbReference>
<dbReference type="InterPro" id="IPR053897">
    <property type="entry name" value="Oaf_C"/>
</dbReference>
<accession>A0A4D5RCJ2</accession>
<dbReference type="CTD" id="220323"/>
<evidence type="ECO:0000256" key="1">
    <source>
        <dbReference type="ARBA" id="ARBA00005786"/>
    </source>
</evidence>
<keyword evidence="2" id="KW-0732">Signal</keyword>
<dbReference type="OMA" id="CHYGLSL"/>
<protein>
    <submittedName>
        <fullName evidence="5">Putative out at first protein</fullName>
    </submittedName>
</protein>
<feature type="signal peptide" evidence="2">
    <location>
        <begin position="1"/>
        <end position="20"/>
    </location>
</feature>
<dbReference type="Pfam" id="PF22873">
    <property type="entry name" value="OAF_C"/>
    <property type="match status" value="1"/>
</dbReference>
<dbReference type="GeneID" id="8050964"/>